<feature type="transmembrane region" description="Helical" evidence="6">
    <location>
        <begin position="39"/>
        <end position="57"/>
    </location>
</feature>
<feature type="transmembrane region" description="Helical" evidence="6">
    <location>
        <begin position="6"/>
        <end position="27"/>
    </location>
</feature>
<dbReference type="SMART" id="SM00679">
    <property type="entry name" value="CTNS"/>
    <property type="match status" value="2"/>
</dbReference>
<feature type="transmembrane region" description="Helical" evidence="6">
    <location>
        <begin position="131"/>
        <end position="147"/>
    </location>
</feature>
<dbReference type="Gene3D" id="1.20.1280.290">
    <property type="match status" value="2"/>
</dbReference>
<dbReference type="PANTHER" id="PTHR16201">
    <property type="entry name" value="SEVEN TRANSMEMBRANE PROTEIN 1-RELATED"/>
    <property type="match status" value="1"/>
</dbReference>
<dbReference type="GO" id="GO:0016020">
    <property type="term" value="C:membrane"/>
    <property type="evidence" value="ECO:0007669"/>
    <property type="project" value="UniProtKB-SubCell"/>
</dbReference>
<evidence type="ECO:0000256" key="5">
    <source>
        <dbReference type="SAM" id="MobiDB-lite"/>
    </source>
</evidence>
<organism evidence="7 8">
    <name type="scientific">Cryptococcus amylolentus CBS 6039</name>
    <dbReference type="NCBI Taxonomy" id="1295533"/>
    <lineage>
        <taxon>Eukaryota</taxon>
        <taxon>Fungi</taxon>
        <taxon>Dikarya</taxon>
        <taxon>Basidiomycota</taxon>
        <taxon>Agaricomycotina</taxon>
        <taxon>Tremellomycetes</taxon>
        <taxon>Tremellales</taxon>
        <taxon>Cryptococcaceae</taxon>
        <taxon>Cryptococcus</taxon>
    </lineage>
</organism>
<dbReference type="FunFam" id="1.20.1280.290:FF:000029">
    <property type="entry name" value="Integral to membrane protein, putative"/>
    <property type="match status" value="1"/>
</dbReference>
<reference evidence="7 8" key="1">
    <citation type="submission" date="2016-06" db="EMBL/GenBank/DDBJ databases">
        <title>Evolution of pathogenesis and genome organization in the Tremellales.</title>
        <authorList>
            <person name="Cuomo C."/>
            <person name="Litvintseva A."/>
            <person name="Heitman J."/>
            <person name="Chen Y."/>
            <person name="Sun S."/>
            <person name="Springer D."/>
            <person name="Dromer F."/>
            <person name="Young S."/>
            <person name="Zeng Q."/>
            <person name="Chapman S."/>
            <person name="Gujja S."/>
            <person name="Saif S."/>
            <person name="Birren B."/>
        </authorList>
    </citation>
    <scope>NUCLEOTIDE SEQUENCE [LARGE SCALE GENOMIC DNA]</scope>
    <source>
        <strain evidence="7 8">CBS 6039</strain>
    </source>
</reference>
<dbReference type="OrthoDB" id="407617at2759"/>
<proteinExistence type="predicted"/>
<feature type="region of interest" description="Disordered" evidence="5">
    <location>
        <begin position="222"/>
        <end position="275"/>
    </location>
</feature>
<accession>A0A1E3I7X1</accession>
<dbReference type="RefSeq" id="XP_018998470.1">
    <property type="nucleotide sequence ID" value="XM_019133765.1"/>
</dbReference>
<evidence type="ECO:0000313" key="7">
    <source>
        <dbReference type="EMBL" id="ODN84667.1"/>
    </source>
</evidence>
<evidence type="ECO:0000313" key="8">
    <source>
        <dbReference type="Proteomes" id="UP000094065"/>
    </source>
</evidence>
<comment type="subcellular location">
    <subcellularLocation>
        <location evidence="1">Membrane</location>
        <topology evidence="1">Multi-pass membrane protein</topology>
    </subcellularLocation>
</comment>
<feature type="compositionally biased region" description="Basic and acidic residues" evidence="5">
    <location>
        <begin position="222"/>
        <end position="235"/>
    </location>
</feature>
<dbReference type="AlphaFoldDB" id="A0A1E3I7X1"/>
<evidence type="ECO:0000256" key="1">
    <source>
        <dbReference type="ARBA" id="ARBA00004141"/>
    </source>
</evidence>
<protein>
    <submittedName>
        <fullName evidence="7">Uncharacterized protein</fullName>
    </submittedName>
</protein>
<gene>
    <name evidence="7" type="ORF">L202_00564</name>
</gene>
<dbReference type="InterPro" id="IPR006603">
    <property type="entry name" value="PQ-loop_rpt"/>
</dbReference>
<evidence type="ECO:0000256" key="6">
    <source>
        <dbReference type="SAM" id="Phobius"/>
    </source>
</evidence>
<name>A0A1E3I7X1_9TREE</name>
<feature type="transmembrane region" description="Helical" evidence="6">
    <location>
        <begin position="98"/>
        <end position="119"/>
    </location>
</feature>
<evidence type="ECO:0000256" key="4">
    <source>
        <dbReference type="ARBA" id="ARBA00023136"/>
    </source>
</evidence>
<keyword evidence="3 6" id="KW-1133">Transmembrane helix</keyword>
<dbReference type="FunFam" id="1.20.1280.290:FF:000039">
    <property type="entry name" value="Integral membrane protein"/>
    <property type="match status" value="1"/>
</dbReference>
<sequence length="275" mass="30287">MKENKAAENALGTIGAVLWMVQIAPQIIKSHKEKTTKGLSASLMFIWALASLFLGAYNVVQELSIPLQIQPQAFGALAAISWCQCLHYERGYSKKSVWAIFIVFCCIFAGFEAGSVFALRAGSRNGTEWPITMYGYITAVLLAVALLPQYWEIYRFREVIGISLMFMAVDILGGIFSFASLFVRTELDVAAFVSYVLVVILDGIVVLLYFILNPIARRRRRAEGTEGGKVGDPEAGRVSTPANSTEPTVVGHGMVVDKDVEKEQEGQPREPPRES</sequence>
<dbReference type="InterPro" id="IPR051415">
    <property type="entry name" value="LAAT-1"/>
</dbReference>
<keyword evidence="2 6" id="KW-0812">Transmembrane</keyword>
<feature type="transmembrane region" description="Helical" evidence="6">
    <location>
        <begin position="159"/>
        <end position="183"/>
    </location>
</feature>
<feature type="transmembrane region" description="Helical" evidence="6">
    <location>
        <begin position="189"/>
        <end position="212"/>
    </location>
</feature>
<evidence type="ECO:0000256" key="3">
    <source>
        <dbReference type="ARBA" id="ARBA00022989"/>
    </source>
</evidence>
<dbReference type="PANTHER" id="PTHR16201:SF37">
    <property type="entry name" value="PQ-LOOP REPEAT-CONTAINING PROTEIN"/>
    <property type="match status" value="1"/>
</dbReference>
<dbReference type="GeneID" id="30151873"/>
<keyword evidence="8" id="KW-1185">Reference proteome</keyword>
<feature type="compositionally biased region" description="Basic and acidic residues" evidence="5">
    <location>
        <begin position="255"/>
        <end position="275"/>
    </location>
</feature>
<dbReference type="Proteomes" id="UP000094065">
    <property type="component" value="Unassembled WGS sequence"/>
</dbReference>
<dbReference type="Pfam" id="PF04193">
    <property type="entry name" value="PQ-loop"/>
    <property type="match status" value="2"/>
</dbReference>
<comment type="caution">
    <text evidence="7">The sequence shown here is derived from an EMBL/GenBank/DDBJ whole genome shotgun (WGS) entry which is preliminary data.</text>
</comment>
<dbReference type="EMBL" id="AWGJ01000001">
    <property type="protein sequence ID" value="ODN84667.1"/>
    <property type="molecule type" value="Genomic_DNA"/>
</dbReference>
<evidence type="ECO:0000256" key="2">
    <source>
        <dbReference type="ARBA" id="ARBA00022692"/>
    </source>
</evidence>
<keyword evidence="4 6" id="KW-0472">Membrane</keyword>